<feature type="region of interest" description="Disordered" evidence="1">
    <location>
        <begin position="1"/>
        <end position="22"/>
    </location>
</feature>
<dbReference type="InterPro" id="IPR000994">
    <property type="entry name" value="Pept_M24"/>
</dbReference>
<evidence type="ECO:0000313" key="3">
    <source>
        <dbReference type="EMBL" id="CAG9790446.1"/>
    </source>
</evidence>
<dbReference type="OrthoDB" id="9995434at2759"/>
<reference evidence="3" key="1">
    <citation type="submission" date="2021-12" db="EMBL/GenBank/DDBJ databases">
        <authorList>
            <person name="King R."/>
        </authorList>
    </citation>
    <scope>NUCLEOTIDE SEQUENCE</scope>
</reference>
<organism evidence="3 4">
    <name type="scientific">Diatraea saccharalis</name>
    <name type="common">sugarcane borer</name>
    <dbReference type="NCBI Taxonomy" id="40085"/>
    <lineage>
        <taxon>Eukaryota</taxon>
        <taxon>Metazoa</taxon>
        <taxon>Ecdysozoa</taxon>
        <taxon>Arthropoda</taxon>
        <taxon>Hexapoda</taxon>
        <taxon>Insecta</taxon>
        <taxon>Pterygota</taxon>
        <taxon>Neoptera</taxon>
        <taxon>Endopterygota</taxon>
        <taxon>Lepidoptera</taxon>
        <taxon>Glossata</taxon>
        <taxon>Ditrysia</taxon>
        <taxon>Pyraloidea</taxon>
        <taxon>Crambidae</taxon>
        <taxon>Crambinae</taxon>
        <taxon>Diatraea</taxon>
    </lineage>
</organism>
<dbReference type="InterPro" id="IPR050422">
    <property type="entry name" value="X-Pro_aminopeptidase_P"/>
</dbReference>
<dbReference type="InterPro" id="IPR036005">
    <property type="entry name" value="Creatinase/aminopeptidase-like"/>
</dbReference>
<dbReference type="Gene3D" id="3.90.230.10">
    <property type="entry name" value="Creatinase/methionine aminopeptidase superfamily"/>
    <property type="match status" value="1"/>
</dbReference>
<keyword evidence="4" id="KW-1185">Reference proteome</keyword>
<reference evidence="3" key="2">
    <citation type="submission" date="2022-10" db="EMBL/GenBank/DDBJ databases">
        <authorList>
            <consortium name="ENA_rothamsted_submissions"/>
            <consortium name="culmorum"/>
            <person name="King R."/>
        </authorList>
    </citation>
    <scope>NUCLEOTIDE SEQUENCE</scope>
</reference>
<accession>A0A9N9WG52</accession>
<evidence type="ECO:0000313" key="4">
    <source>
        <dbReference type="Proteomes" id="UP001153714"/>
    </source>
</evidence>
<dbReference type="Pfam" id="PF00557">
    <property type="entry name" value="Peptidase_M24"/>
    <property type="match status" value="1"/>
</dbReference>
<dbReference type="Proteomes" id="UP001153714">
    <property type="component" value="Chromosome 22"/>
</dbReference>
<dbReference type="AlphaFoldDB" id="A0A9N9WG52"/>
<sequence>MSRDGTTDITRSRQLGGAPPPARRAAFTRVLKGQIMLGTAVFPKGTVGHTLESFARKALWDVGLNYAHGTGHGVGHFLNVHEGPSGILSGPLATDPGIVPGMIFSNEPGYYEVGQYGIRHEDLVEVIELNNDSDHILVRNEP</sequence>
<dbReference type="PANTHER" id="PTHR43763:SF6">
    <property type="entry name" value="XAA-PRO AMINOPEPTIDASE 1"/>
    <property type="match status" value="1"/>
</dbReference>
<feature type="domain" description="Peptidase M24" evidence="2">
    <location>
        <begin position="4"/>
        <end position="127"/>
    </location>
</feature>
<dbReference type="SUPFAM" id="SSF55920">
    <property type="entry name" value="Creatinase/aminopeptidase"/>
    <property type="match status" value="1"/>
</dbReference>
<name>A0A9N9WG52_9NEOP</name>
<protein>
    <recommendedName>
        <fullName evidence="2">Peptidase M24 domain-containing protein</fullName>
    </recommendedName>
</protein>
<gene>
    <name evidence="3" type="ORF">DIATSA_LOCUS8114</name>
</gene>
<proteinExistence type="predicted"/>
<evidence type="ECO:0000259" key="2">
    <source>
        <dbReference type="Pfam" id="PF00557"/>
    </source>
</evidence>
<evidence type="ECO:0000256" key="1">
    <source>
        <dbReference type="SAM" id="MobiDB-lite"/>
    </source>
</evidence>
<dbReference type="EMBL" id="OU893353">
    <property type="protein sequence ID" value="CAG9790446.1"/>
    <property type="molecule type" value="Genomic_DNA"/>
</dbReference>
<dbReference type="PANTHER" id="PTHR43763">
    <property type="entry name" value="XAA-PRO AMINOPEPTIDASE 1"/>
    <property type="match status" value="1"/>
</dbReference>